<keyword evidence="8 9" id="KW-0411">Iron-sulfur</keyword>
<keyword evidence="9" id="KW-0170">Cobalt</keyword>
<dbReference type="Gene3D" id="3.30.70.20">
    <property type="match status" value="1"/>
</dbReference>
<feature type="binding site" evidence="9">
    <location>
        <position position="182"/>
    </location>
    <ligand>
        <name>cob(II)alamin</name>
        <dbReference type="ChEBI" id="CHEBI:16304"/>
    </ligand>
</feature>
<comment type="cofactor">
    <cofactor evidence="9">
        <name>[4Fe-4S] cluster</name>
        <dbReference type="ChEBI" id="CHEBI:49883"/>
    </cofactor>
    <text evidence="9">Binds 2 [4Fe-4S] clusters per monomer.</text>
</comment>
<gene>
    <name evidence="9" type="primary">queG</name>
    <name evidence="11" type="ordered locus">Psesu_1979</name>
</gene>
<feature type="binding site" evidence="9">
    <location>
        <position position="193"/>
    </location>
    <ligand>
        <name>cob(II)alamin</name>
        <dbReference type="ChEBI" id="CHEBI:16304"/>
    </ligand>
</feature>
<feature type="binding site" evidence="9">
    <location>
        <begin position="265"/>
        <end position="266"/>
    </location>
    <ligand>
        <name>cob(II)alamin</name>
        <dbReference type="ChEBI" id="CHEBI:16304"/>
    </ligand>
</feature>
<dbReference type="InterPro" id="IPR004453">
    <property type="entry name" value="QueG"/>
</dbReference>
<keyword evidence="7 9" id="KW-0408">Iron</keyword>
<feature type="domain" description="4Fe-4S ferredoxin-type" evidence="10">
    <location>
        <begin position="200"/>
        <end position="232"/>
    </location>
</feature>
<evidence type="ECO:0000256" key="2">
    <source>
        <dbReference type="ARBA" id="ARBA00022490"/>
    </source>
</evidence>
<keyword evidence="5 9" id="KW-0671">Queuosine biosynthesis</keyword>
<comment type="cofactor">
    <cofactor evidence="9">
        <name>cob(II)alamin</name>
        <dbReference type="ChEBI" id="CHEBI:16304"/>
    </cofactor>
</comment>
<dbReference type="HAMAP" id="MF_00916">
    <property type="entry name" value="QueG"/>
    <property type="match status" value="1"/>
</dbReference>
<comment type="similarity">
    <text evidence="9">Belongs to the QueG family.</text>
</comment>
<feature type="binding site" evidence="9">
    <location>
        <position position="218"/>
    </location>
    <ligand>
        <name>[4Fe-4S] cluster</name>
        <dbReference type="ChEBI" id="CHEBI:49883"/>
        <label>1</label>
    </ligand>
</feature>
<dbReference type="Proteomes" id="UP000008632">
    <property type="component" value="Chromosome"/>
</dbReference>
<dbReference type="PROSITE" id="PS51379">
    <property type="entry name" value="4FE4S_FER_2"/>
    <property type="match status" value="1"/>
</dbReference>
<dbReference type="SUPFAM" id="SSF54862">
    <property type="entry name" value="4Fe-4S ferredoxins"/>
    <property type="match status" value="1"/>
</dbReference>
<evidence type="ECO:0000256" key="1">
    <source>
        <dbReference type="ARBA" id="ARBA00022485"/>
    </source>
</evidence>
<dbReference type="Pfam" id="PF08331">
    <property type="entry name" value="QueG_DUF1730"/>
    <property type="match status" value="1"/>
</dbReference>
<dbReference type="PANTHER" id="PTHR30002:SF4">
    <property type="entry name" value="EPOXYQUEUOSINE REDUCTASE"/>
    <property type="match status" value="1"/>
</dbReference>
<evidence type="ECO:0000259" key="10">
    <source>
        <dbReference type="PROSITE" id="PS51379"/>
    </source>
</evidence>
<comment type="caution">
    <text evidence="9">Lacks conserved residue(s) required for the propagation of feature annotation.</text>
</comment>
<evidence type="ECO:0000256" key="6">
    <source>
        <dbReference type="ARBA" id="ARBA00023002"/>
    </source>
</evidence>
<dbReference type="GO" id="GO:0052693">
    <property type="term" value="F:epoxyqueuosine reductase activity"/>
    <property type="evidence" value="ECO:0007669"/>
    <property type="project" value="UniProtKB-UniRule"/>
</dbReference>
<dbReference type="HOGENOM" id="CLU_030790_0_1_6"/>
<dbReference type="GO" id="GO:0031419">
    <property type="term" value="F:cobalamin binding"/>
    <property type="evidence" value="ECO:0007669"/>
    <property type="project" value="UniProtKB-KW"/>
</dbReference>
<dbReference type="GO" id="GO:0008616">
    <property type="term" value="P:tRNA queuosine(34) biosynthetic process"/>
    <property type="evidence" value="ECO:0007669"/>
    <property type="project" value="UniProtKB-UniRule"/>
</dbReference>
<organism evidence="11 12">
    <name type="scientific">Pseudoxanthomonas suwonensis (strain 11-1)</name>
    <dbReference type="NCBI Taxonomy" id="743721"/>
    <lineage>
        <taxon>Bacteria</taxon>
        <taxon>Pseudomonadati</taxon>
        <taxon>Pseudomonadota</taxon>
        <taxon>Gammaproteobacteria</taxon>
        <taxon>Lysobacterales</taxon>
        <taxon>Lysobacteraceae</taxon>
        <taxon>Pseudoxanthomonas</taxon>
    </lineage>
</organism>
<evidence type="ECO:0000256" key="7">
    <source>
        <dbReference type="ARBA" id="ARBA00023004"/>
    </source>
</evidence>
<sequence length="370" mass="41228">MAGGSYNRGMSPTLPASPAEPAAIDLVAATRRVRELAREHGFQRCGISGVDLAEDEAHLRDWLAQGLYGTMEWMARHGTARSRPQELVPGTVRVVSVGLDYGQDDEAAWQTLADGRRAYVARYALGRDYHKLMRNRLQKLAERLQQEFGSFGYRVFVDSAPVLERALARNAGLGWIGKHTCLIDRDGGSWFFLGEIYLDLPLPVDPPASAHCGTCSRCIPACPTGAITAPYRVDARRCISYLTIEHDGAIPADLRPAMGNRIFGCDDCQLVCPWNKFARRTDEPDFRARNDLDRATLAQLFAWEEDEFLRRTEGSAIRRSGHERWLRNIAVALGNAPTTPEVIAALESRRGHPSALVREHVAWALERHGR</sequence>
<dbReference type="InterPro" id="IPR017900">
    <property type="entry name" value="4Fe4S_Fe_S_CS"/>
</dbReference>
<evidence type="ECO:0000256" key="8">
    <source>
        <dbReference type="ARBA" id="ARBA00023014"/>
    </source>
</evidence>
<comment type="pathway">
    <text evidence="9">tRNA modification; tRNA-queuosine biosynthesis.</text>
</comment>
<name>E6WU96_PSEUU</name>
<feature type="binding site" evidence="9">
    <location>
        <position position="222"/>
    </location>
    <ligand>
        <name>[4Fe-4S] cluster</name>
        <dbReference type="ChEBI" id="CHEBI:49883"/>
        <label>2</label>
    </ligand>
</feature>
<evidence type="ECO:0000256" key="3">
    <source>
        <dbReference type="ARBA" id="ARBA00022694"/>
    </source>
</evidence>
<keyword evidence="2 9" id="KW-0963">Cytoplasm</keyword>
<evidence type="ECO:0000313" key="11">
    <source>
        <dbReference type="EMBL" id="ADV27816.1"/>
    </source>
</evidence>
<feature type="binding site" evidence="9">
    <location>
        <position position="265"/>
    </location>
    <ligand>
        <name>[4Fe-4S] cluster</name>
        <dbReference type="ChEBI" id="CHEBI:49883"/>
        <label>2</label>
    </ligand>
</feature>
<feature type="binding site" evidence="9">
    <location>
        <position position="215"/>
    </location>
    <ligand>
        <name>[4Fe-4S] cluster</name>
        <dbReference type="ChEBI" id="CHEBI:49883"/>
        <label>1</label>
    </ligand>
</feature>
<dbReference type="AlphaFoldDB" id="E6WU96"/>
<feature type="binding site" evidence="9">
    <location>
        <position position="212"/>
    </location>
    <ligand>
        <name>[4Fe-4S] cluster</name>
        <dbReference type="ChEBI" id="CHEBI:49883"/>
        <label>1</label>
    </ligand>
</feature>
<comment type="subcellular location">
    <subcellularLocation>
        <location evidence="9">Cytoplasm</location>
    </subcellularLocation>
</comment>
<comment type="subunit">
    <text evidence="9">Monomer.</text>
</comment>
<keyword evidence="3 9" id="KW-0819">tRNA processing</keyword>
<dbReference type="InterPro" id="IPR017896">
    <property type="entry name" value="4Fe4S_Fe-S-bd"/>
</dbReference>
<keyword evidence="9" id="KW-0846">Cobalamin</keyword>
<feature type="binding site" evidence="9">
    <location>
        <position position="240"/>
    </location>
    <ligand>
        <name>cob(II)alamin</name>
        <dbReference type="ChEBI" id="CHEBI:16304"/>
    </ligand>
</feature>
<dbReference type="eggNOG" id="COG1600">
    <property type="taxonomic scope" value="Bacteria"/>
</dbReference>
<accession>E6WU96</accession>
<comment type="catalytic activity">
    <reaction evidence="9">
        <text>epoxyqueuosine(34) in tRNA + AH2 = queuosine(34) in tRNA + A + H2O</text>
        <dbReference type="Rhea" id="RHEA:32159"/>
        <dbReference type="Rhea" id="RHEA-COMP:18571"/>
        <dbReference type="Rhea" id="RHEA-COMP:18582"/>
        <dbReference type="ChEBI" id="CHEBI:13193"/>
        <dbReference type="ChEBI" id="CHEBI:15377"/>
        <dbReference type="ChEBI" id="CHEBI:17499"/>
        <dbReference type="ChEBI" id="CHEBI:194431"/>
        <dbReference type="ChEBI" id="CHEBI:194443"/>
        <dbReference type="EC" id="1.17.99.6"/>
    </reaction>
</comment>
<feature type="binding site" evidence="9">
    <location>
        <position position="238"/>
    </location>
    <ligand>
        <name>[4Fe-4S] cluster</name>
        <dbReference type="ChEBI" id="CHEBI:49883"/>
        <label>2</label>
    </ligand>
</feature>
<dbReference type="GO" id="GO:0051539">
    <property type="term" value="F:4 iron, 4 sulfur cluster binding"/>
    <property type="evidence" value="ECO:0007669"/>
    <property type="project" value="UniProtKB-KW"/>
</dbReference>
<proteinExistence type="inferred from homology"/>
<dbReference type="PROSITE" id="PS00198">
    <property type="entry name" value="4FE4S_FER_1"/>
    <property type="match status" value="1"/>
</dbReference>
<dbReference type="STRING" id="743721.Psesu_1979"/>
<evidence type="ECO:0000256" key="4">
    <source>
        <dbReference type="ARBA" id="ARBA00022723"/>
    </source>
</evidence>
<keyword evidence="1 9" id="KW-0004">4Fe-4S</keyword>
<dbReference type="EMBL" id="CP002446">
    <property type="protein sequence ID" value="ADV27816.1"/>
    <property type="molecule type" value="Genomic_DNA"/>
</dbReference>
<reference evidence="11 12" key="1">
    <citation type="submission" date="2011-01" db="EMBL/GenBank/DDBJ databases">
        <title>Complete sequence of Pseudoxanthomonas suwonensis 11-1.</title>
        <authorList>
            <consortium name="US DOE Joint Genome Institute"/>
            <person name="Lucas S."/>
            <person name="Copeland A."/>
            <person name="Lapidus A."/>
            <person name="Cheng J.-F."/>
            <person name="Goodwin L."/>
            <person name="Pitluck S."/>
            <person name="Teshima H."/>
            <person name="Detter J.C."/>
            <person name="Han C."/>
            <person name="Tapia R."/>
            <person name="Land M."/>
            <person name="Hauser L."/>
            <person name="Kyrpides N."/>
            <person name="Ivanova N."/>
            <person name="Ovchinnikova G."/>
            <person name="Siebers A.K."/>
            <person name="Allgaier M."/>
            <person name="Thelen M.P."/>
            <person name="Hugenholtz P."/>
            <person name="Gladden J."/>
            <person name="Woyke T."/>
        </authorList>
    </citation>
    <scope>NUCLEOTIDE SEQUENCE [LARGE SCALE GENOMIC DNA]</scope>
    <source>
        <strain evidence="12">11-1</strain>
    </source>
</reference>
<feature type="binding site" evidence="9">
    <location>
        <position position="268"/>
    </location>
    <ligand>
        <name>[4Fe-4S] cluster</name>
        <dbReference type="ChEBI" id="CHEBI:49883"/>
        <label>2</label>
    </ligand>
</feature>
<feature type="binding site" evidence="9">
    <location>
        <position position="158"/>
    </location>
    <ligand>
        <name>cob(II)alamin</name>
        <dbReference type="ChEBI" id="CHEBI:16304"/>
    </ligand>
</feature>
<evidence type="ECO:0000256" key="9">
    <source>
        <dbReference type="HAMAP-Rule" id="MF_00916"/>
    </source>
</evidence>
<dbReference type="UniPathway" id="UPA00392"/>
<dbReference type="InterPro" id="IPR013542">
    <property type="entry name" value="QueG_DUF1730"/>
</dbReference>
<dbReference type="KEGG" id="psu:Psesu_1979"/>
<feature type="active site" description="Proton donor" evidence="9">
    <location>
        <position position="158"/>
    </location>
</feature>
<evidence type="ECO:0000313" key="12">
    <source>
        <dbReference type="Proteomes" id="UP000008632"/>
    </source>
</evidence>
<dbReference type="PANTHER" id="PTHR30002">
    <property type="entry name" value="EPOXYQUEUOSINE REDUCTASE"/>
    <property type="match status" value="1"/>
</dbReference>
<keyword evidence="6 9" id="KW-0560">Oxidoreductase</keyword>
<keyword evidence="12" id="KW-1185">Reference proteome</keyword>
<dbReference type="NCBIfam" id="TIGR00276">
    <property type="entry name" value="tRNA epoxyqueuosine(34) reductase QueG"/>
    <property type="match status" value="1"/>
</dbReference>
<dbReference type="Pfam" id="PF13484">
    <property type="entry name" value="Fer4_16"/>
    <property type="match status" value="1"/>
</dbReference>
<feature type="binding site" evidence="9">
    <location>
        <position position="81"/>
    </location>
    <ligand>
        <name>cob(II)alamin</name>
        <dbReference type="ChEBI" id="CHEBI:16304"/>
    </ligand>
</feature>
<evidence type="ECO:0000256" key="5">
    <source>
        <dbReference type="ARBA" id="ARBA00022785"/>
    </source>
</evidence>
<keyword evidence="4 9" id="KW-0479">Metal-binding</keyword>
<dbReference type="GO" id="GO:0005737">
    <property type="term" value="C:cytoplasm"/>
    <property type="evidence" value="ECO:0007669"/>
    <property type="project" value="UniProtKB-SubCell"/>
</dbReference>
<dbReference type="EC" id="1.17.99.6" evidence="9"/>
<feature type="binding site" evidence="9">
    <location>
        <position position="272"/>
    </location>
    <ligand>
        <name>[4Fe-4S] cluster</name>
        <dbReference type="ChEBI" id="CHEBI:49883"/>
        <label>1</label>
    </ligand>
</feature>
<dbReference type="FunFam" id="3.30.70.20:FF:000017">
    <property type="entry name" value="Epoxyqueuosine reductase"/>
    <property type="match status" value="1"/>
</dbReference>
<comment type="function">
    <text evidence="9">Catalyzes the conversion of epoxyqueuosine (oQ) to queuosine (Q), which is a hypermodified base found in the wobble positions of tRNA(Asp), tRNA(Asn), tRNA(His) and tRNA(Tyr).</text>
</comment>
<dbReference type="GO" id="GO:0046872">
    <property type="term" value="F:metal ion binding"/>
    <property type="evidence" value="ECO:0007669"/>
    <property type="project" value="UniProtKB-KW"/>
</dbReference>
<protein>
    <recommendedName>
        <fullName evidence="9">Epoxyqueuosine reductase</fullName>
        <ecNumber evidence="9">1.17.99.6</ecNumber>
    </recommendedName>
    <alternativeName>
        <fullName evidence="9">Queuosine biosynthesis protein QueG</fullName>
    </alternativeName>
</protein>